<evidence type="ECO:0000313" key="2">
    <source>
        <dbReference type="EMBL" id="KAG0561943.1"/>
    </source>
</evidence>
<organism evidence="2 3">
    <name type="scientific">Ceratodon purpureus</name>
    <name type="common">Fire moss</name>
    <name type="synonym">Dicranum purpureum</name>
    <dbReference type="NCBI Taxonomy" id="3225"/>
    <lineage>
        <taxon>Eukaryota</taxon>
        <taxon>Viridiplantae</taxon>
        <taxon>Streptophyta</taxon>
        <taxon>Embryophyta</taxon>
        <taxon>Bryophyta</taxon>
        <taxon>Bryophytina</taxon>
        <taxon>Bryopsida</taxon>
        <taxon>Dicranidae</taxon>
        <taxon>Pseudoditrichales</taxon>
        <taxon>Ditrichaceae</taxon>
        <taxon>Ceratodon</taxon>
    </lineage>
</organism>
<reference evidence="2" key="1">
    <citation type="submission" date="2020-06" db="EMBL/GenBank/DDBJ databases">
        <title>WGS assembly of Ceratodon purpureus strain R40.</title>
        <authorList>
            <person name="Carey S.B."/>
            <person name="Jenkins J."/>
            <person name="Shu S."/>
            <person name="Lovell J.T."/>
            <person name="Sreedasyam A."/>
            <person name="Maumus F."/>
            <person name="Tiley G.P."/>
            <person name="Fernandez-Pozo N."/>
            <person name="Barry K."/>
            <person name="Chen C."/>
            <person name="Wang M."/>
            <person name="Lipzen A."/>
            <person name="Daum C."/>
            <person name="Saski C.A."/>
            <person name="Payton A.C."/>
            <person name="Mcbreen J.C."/>
            <person name="Conrad R.E."/>
            <person name="Kollar L.M."/>
            <person name="Olsson S."/>
            <person name="Huttunen S."/>
            <person name="Landis J.B."/>
            <person name="Wickett N.J."/>
            <person name="Johnson M.G."/>
            <person name="Rensing S.A."/>
            <person name="Grimwood J."/>
            <person name="Schmutz J."/>
            <person name="Mcdaniel S.F."/>
        </authorList>
    </citation>
    <scope>NUCLEOTIDE SEQUENCE</scope>
    <source>
        <strain evidence="2">R40</strain>
    </source>
</reference>
<keyword evidence="1" id="KW-0732">Signal</keyword>
<feature type="chain" id="PRO_5035846674" evidence="1">
    <location>
        <begin position="29"/>
        <end position="101"/>
    </location>
</feature>
<gene>
    <name evidence="2" type="ORF">KC19_9G104900</name>
</gene>
<comment type="caution">
    <text evidence="2">The sequence shown here is derived from an EMBL/GenBank/DDBJ whole genome shotgun (WGS) entry which is preliminary data.</text>
</comment>
<name>A0A8T0GSP5_CERPU</name>
<sequence>MASVGKSVVWTTSVLLIVLVMVASSVEATRTLDDDAAGVRHDEDHRRPQGLTTLQAAACAILDLPCGREVLQCKPSMTPCSSNSECCSGDCGGIGLVNRCW</sequence>
<dbReference type="AlphaFoldDB" id="A0A8T0GSP5"/>
<accession>A0A8T0GSP5</accession>
<feature type="signal peptide" evidence="1">
    <location>
        <begin position="1"/>
        <end position="28"/>
    </location>
</feature>
<dbReference type="EMBL" id="CM026430">
    <property type="protein sequence ID" value="KAG0561943.1"/>
    <property type="molecule type" value="Genomic_DNA"/>
</dbReference>
<evidence type="ECO:0000256" key="1">
    <source>
        <dbReference type="SAM" id="SignalP"/>
    </source>
</evidence>
<keyword evidence="3" id="KW-1185">Reference proteome</keyword>
<proteinExistence type="predicted"/>
<dbReference type="Proteomes" id="UP000822688">
    <property type="component" value="Chromosome 9"/>
</dbReference>
<evidence type="ECO:0000313" key="3">
    <source>
        <dbReference type="Proteomes" id="UP000822688"/>
    </source>
</evidence>
<protein>
    <submittedName>
        <fullName evidence="2">Uncharacterized protein</fullName>
    </submittedName>
</protein>